<dbReference type="PROSITE" id="PS51755">
    <property type="entry name" value="OMPR_PHOB"/>
    <property type="match status" value="1"/>
</dbReference>
<dbReference type="InterPro" id="IPR011006">
    <property type="entry name" value="CheY-like_superfamily"/>
</dbReference>
<evidence type="ECO:0000256" key="6">
    <source>
        <dbReference type="PROSITE-ProRule" id="PRU00169"/>
    </source>
</evidence>
<dbReference type="SMART" id="SM00448">
    <property type="entry name" value="REC"/>
    <property type="match status" value="1"/>
</dbReference>
<feature type="modified residue" description="4-aspartylphosphate" evidence="6">
    <location>
        <position position="52"/>
    </location>
</feature>
<feature type="domain" description="OmpR/PhoB-type" evidence="9">
    <location>
        <begin position="127"/>
        <end position="226"/>
    </location>
</feature>
<evidence type="ECO:0000313" key="10">
    <source>
        <dbReference type="EMBL" id="EZP29144.1"/>
    </source>
</evidence>
<dbReference type="InterPro" id="IPR036388">
    <property type="entry name" value="WH-like_DNA-bd_sf"/>
</dbReference>
<evidence type="ECO:0000256" key="7">
    <source>
        <dbReference type="PROSITE-ProRule" id="PRU01091"/>
    </source>
</evidence>
<dbReference type="InterPro" id="IPR001789">
    <property type="entry name" value="Sig_transdc_resp-reg_receiver"/>
</dbReference>
<dbReference type="KEGG" id="moo:BWL13_02678"/>
<keyword evidence="4 7" id="KW-0238">DNA-binding</keyword>
<evidence type="ECO:0000256" key="4">
    <source>
        <dbReference type="ARBA" id="ARBA00023125"/>
    </source>
</evidence>
<dbReference type="RefSeq" id="WP_036309554.1">
    <property type="nucleotide sequence ID" value="NZ_CP031421.1"/>
</dbReference>
<gene>
    <name evidence="10" type="ORF">BW34_00661</name>
</gene>
<dbReference type="GO" id="GO:0006355">
    <property type="term" value="P:regulation of DNA-templated transcription"/>
    <property type="evidence" value="ECO:0007669"/>
    <property type="project" value="InterPro"/>
</dbReference>
<dbReference type="GeneID" id="91433031"/>
<dbReference type="PATRIC" id="fig|273677.3.peg.646"/>
<feature type="domain" description="Response regulatory" evidence="8">
    <location>
        <begin position="3"/>
        <end position="117"/>
    </location>
</feature>
<keyword evidence="1 6" id="KW-0597">Phosphoprotein</keyword>
<dbReference type="PANTHER" id="PTHR48111">
    <property type="entry name" value="REGULATOR OF RPOS"/>
    <property type="match status" value="1"/>
</dbReference>
<proteinExistence type="predicted"/>
<evidence type="ECO:0000256" key="5">
    <source>
        <dbReference type="ARBA" id="ARBA00023163"/>
    </source>
</evidence>
<dbReference type="Pfam" id="PF00072">
    <property type="entry name" value="Response_reg"/>
    <property type="match status" value="1"/>
</dbReference>
<dbReference type="Pfam" id="PF00486">
    <property type="entry name" value="Trans_reg_C"/>
    <property type="match status" value="1"/>
</dbReference>
<dbReference type="eggNOG" id="COG0745">
    <property type="taxonomic scope" value="Bacteria"/>
</dbReference>
<sequence length="229" mass="25531">MARIVIVEDDELQSELIRRYLERERHDVHVIGDGAAALAAIRASSPDLLIVDVMLPGLDGLTLCRTLREEMYDLPILILTARSTENDLLLGLELGADDYVTKPYSPRELVGRVRALLRRALPTTTTRPDVVVGDLVVDPERRTVTVDARPVELTRAEFDLLLVFATQAGIVLSRSQLLDHLHGSDRWIGPRTIDTHVKNLRLKIENDPQRPARIVTVHGVGYKLESASA</sequence>
<dbReference type="PROSITE" id="PS50110">
    <property type="entry name" value="RESPONSE_REGULATORY"/>
    <property type="match status" value="1"/>
</dbReference>
<dbReference type="Gene3D" id="1.10.10.10">
    <property type="entry name" value="Winged helix-like DNA-binding domain superfamily/Winged helix DNA-binding domain"/>
    <property type="match status" value="1"/>
</dbReference>
<dbReference type="GO" id="GO:0000156">
    <property type="term" value="F:phosphorelay response regulator activity"/>
    <property type="evidence" value="ECO:0007669"/>
    <property type="project" value="TreeGrafter"/>
</dbReference>
<dbReference type="PANTHER" id="PTHR48111:SF4">
    <property type="entry name" value="DNA-BINDING DUAL TRANSCRIPTIONAL REGULATOR OMPR"/>
    <property type="match status" value="1"/>
</dbReference>
<dbReference type="GO" id="GO:0032993">
    <property type="term" value="C:protein-DNA complex"/>
    <property type="evidence" value="ECO:0007669"/>
    <property type="project" value="TreeGrafter"/>
</dbReference>
<dbReference type="Gene3D" id="3.40.50.2300">
    <property type="match status" value="1"/>
</dbReference>
<dbReference type="GO" id="GO:0000976">
    <property type="term" value="F:transcription cis-regulatory region binding"/>
    <property type="evidence" value="ECO:0007669"/>
    <property type="project" value="TreeGrafter"/>
</dbReference>
<organism evidence="10 11">
    <name type="scientific">Microbacterium oleivorans</name>
    <dbReference type="NCBI Taxonomy" id="273677"/>
    <lineage>
        <taxon>Bacteria</taxon>
        <taxon>Bacillati</taxon>
        <taxon>Actinomycetota</taxon>
        <taxon>Actinomycetes</taxon>
        <taxon>Micrococcales</taxon>
        <taxon>Microbacteriaceae</taxon>
        <taxon>Microbacterium</taxon>
    </lineage>
</organism>
<dbReference type="FunFam" id="1.10.10.10:FF:000018">
    <property type="entry name" value="DNA-binding response regulator ResD"/>
    <property type="match status" value="1"/>
</dbReference>
<evidence type="ECO:0000259" key="9">
    <source>
        <dbReference type="PROSITE" id="PS51755"/>
    </source>
</evidence>
<evidence type="ECO:0000256" key="3">
    <source>
        <dbReference type="ARBA" id="ARBA00023015"/>
    </source>
</evidence>
<keyword evidence="11" id="KW-1185">Reference proteome</keyword>
<keyword evidence="5" id="KW-0804">Transcription</keyword>
<dbReference type="EMBL" id="JFYO01000002">
    <property type="protein sequence ID" value="EZP29144.1"/>
    <property type="molecule type" value="Genomic_DNA"/>
</dbReference>
<dbReference type="Gene3D" id="6.10.250.690">
    <property type="match status" value="1"/>
</dbReference>
<dbReference type="Proteomes" id="UP000024001">
    <property type="component" value="Unassembled WGS sequence"/>
</dbReference>
<dbReference type="OrthoDB" id="3197131at2"/>
<keyword evidence="3" id="KW-0805">Transcription regulation</keyword>
<dbReference type="InterPro" id="IPR001867">
    <property type="entry name" value="OmpR/PhoB-type_DNA-bd"/>
</dbReference>
<protein>
    <submittedName>
        <fullName evidence="10">CheY-like receiver/winged-helix DNA-binding domain-containing response regulator</fullName>
    </submittedName>
</protein>
<feature type="DNA-binding region" description="OmpR/PhoB-type" evidence="7">
    <location>
        <begin position="127"/>
        <end position="226"/>
    </location>
</feature>
<reference evidence="10 11" key="1">
    <citation type="submission" date="2014-03" db="EMBL/GenBank/DDBJ databases">
        <title>Draft Genome Sequences of 13 Willow Endophytes.</title>
        <authorList>
            <person name="Gan H.Y."/>
            <person name="Gan H.M."/>
            <person name="Savka M.A."/>
            <person name="Hudson A.O."/>
        </authorList>
    </citation>
    <scope>NUCLEOTIDE SEQUENCE [LARGE SCALE GENOMIC DNA]</scope>
    <source>
        <strain evidence="10 11">RIT293</strain>
    </source>
</reference>
<evidence type="ECO:0000256" key="1">
    <source>
        <dbReference type="ARBA" id="ARBA00022553"/>
    </source>
</evidence>
<name>A0A031FWD0_9MICO</name>
<dbReference type="AlphaFoldDB" id="A0A031FWD0"/>
<comment type="caution">
    <text evidence="10">The sequence shown here is derived from an EMBL/GenBank/DDBJ whole genome shotgun (WGS) entry which is preliminary data.</text>
</comment>
<keyword evidence="2" id="KW-0902">Two-component regulatory system</keyword>
<evidence type="ECO:0000256" key="2">
    <source>
        <dbReference type="ARBA" id="ARBA00023012"/>
    </source>
</evidence>
<evidence type="ECO:0000259" key="8">
    <source>
        <dbReference type="PROSITE" id="PS50110"/>
    </source>
</evidence>
<dbReference type="SUPFAM" id="SSF52172">
    <property type="entry name" value="CheY-like"/>
    <property type="match status" value="1"/>
</dbReference>
<accession>A0A031FWD0</accession>
<dbReference type="CDD" id="cd00383">
    <property type="entry name" value="trans_reg_C"/>
    <property type="match status" value="1"/>
</dbReference>
<dbReference type="GO" id="GO:0005829">
    <property type="term" value="C:cytosol"/>
    <property type="evidence" value="ECO:0007669"/>
    <property type="project" value="TreeGrafter"/>
</dbReference>
<evidence type="ECO:0000313" key="11">
    <source>
        <dbReference type="Proteomes" id="UP000024001"/>
    </source>
</evidence>
<dbReference type="SMART" id="SM00862">
    <property type="entry name" value="Trans_reg_C"/>
    <property type="match status" value="1"/>
</dbReference>
<dbReference type="CDD" id="cd17574">
    <property type="entry name" value="REC_OmpR"/>
    <property type="match status" value="1"/>
</dbReference>
<dbReference type="InterPro" id="IPR039420">
    <property type="entry name" value="WalR-like"/>
</dbReference>